<reference evidence="7 9" key="1">
    <citation type="submission" date="2020-12" db="EMBL/GenBank/DDBJ databases">
        <title>strain FJAT-54423T represents a novel species of the genus Brevibacillus.</title>
        <authorList>
            <person name="Tang R."/>
        </authorList>
    </citation>
    <scope>NUCLEOTIDE SEQUENCE [LARGE SCALE GENOMIC DNA]</scope>
    <source>
        <strain evidence="7 9">FJAT-54423</strain>
    </source>
</reference>
<dbReference type="EMBL" id="CP073708">
    <property type="protein sequence ID" value="QUO40832.1"/>
    <property type="molecule type" value="Genomic_DNA"/>
</dbReference>
<evidence type="ECO:0000313" key="8">
    <source>
        <dbReference type="EMBL" id="QUO40832.1"/>
    </source>
</evidence>
<evidence type="ECO:0000256" key="2">
    <source>
        <dbReference type="ARBA" id="ARBA00022578"/>
    </source>
</evidence>
<dbReference type="GO" id="GO:0006313">
    <property type="term" value="P:DNA transposition"/>
    <property type="evidence" value="ECO:0007669"/>
    <property type="project" value="InterPro"/>
</dbReference>
<dbReference type="EMBL" id="CP066308">
    <property type="protein sequence ID" value="QQE73749.1"/>
    <property type="molecule type" value="Genomic_DNA"/>
</dbReference>
<dbReference type="Pfam" id="PF14294">
    <property type="entry name" value="DUF4372"/>
    <property type="match status" value="1"/>
</dbReference>
<evidence type="ECO:0000313" key="10">
    <source>
        <dbReference type="Proteomes" id="UP000677234"/>
    </source>
</evidence>
<dbReference type="PANTHER" id="PTHR33258">
    <property type="entry name" value="TRANSPOSASE INSL FOR INSERTION SEQUENCE ELEMENT IS186A-RELATED"/>
    <property type="match status" value="1"/>
</dbReference>
<dbReference type="InterPro" id="IPR025399">
    <property type="entry name" value="DUF4372"/>
</dbReference>
<evidence type="ECO:0000259" key="5">
    <source>
        <dbReference type="Pfam" id="PF01609"/>
    </source>
</evidence>
<dbReference type="InterPro" id="IPR002559">
    <property type="entry name" value="Transposase_11"/>
</dbReference>
<accession>A0A7T5EJH5</accession>
<dbReference type="Proteomes" id="UP000595847">
    <property type="component" value="Chromosome"/>
</dbReference>
<evidence type="ECO:0000256" key="1">
    <source>
        <dbReference type="ARBA" id="ARBA00010075"/>
    </source>
</evidence>
<comment type="similarity">
    <text evidence="1">Belongs to the transposase 11 family.</text>
</comment>
<evidence type="ECO:0000259" key="6">
    <source>
        <dbReference type="Pfam" id="PF14294"/>
    </source>
</evidence>
<feature type="domain" description="DUF4372" evidence="6">
    <location>
        <begin position="8"/>
        <end position="77"/>
    </location>
</feature>
<dbReference type="NCBIfam" id="NF033592">
    <property type="entry name" value="transpos_IS4_1"/>
    <property type="match status" value="1"/>
</dbReference>
<dbReference type="Gene3D" id="3.90.350.10">
    <property type="entry name" value="Transposase Inhibitor Protein From Tn5, Chain A, domain 1"/>
    <property type="match status" value="1"/>
</dbReference>
<feature type="domain" description="Transposase IS4-like" evidence="5">
    <location>
        <begin position="121"/>
        <end position="331"/>
    </location>
</feature>
<dbReference type="KEGG" id="bcop:JD108_17970"/>
<keyword evidence="3" id="KW-0238">DNA-binding</keyword>
<dbReference type="GO" id="GO:0004803">
    <property type="term" value="F:transposase activity"/>
    <property type="evidence" value="ECO:0007669"/>
    <property type="project" value="InterPro"/>
</dbReference>
<dbReference type="InterPro" id="IPR047952">
    <property type="entry name" value="Transpos_IS4"/>
</dbReference>
<dbReference type="GO" id="GO:0003677">
    <property type="term" value="F:DNA binding"/>
    <property type="evidence" value="ECO:0007669"/>
    <property type="project" value="UniProtKB-KW"/>
</dbReference>
<keyword evidence="4" id="KW-0233">DNA recombination</keyword>
<evidence type="ECO:0000313" key="7">
    <source>
        <dbReference type="EMBL" id="QQE73749.1"/>
    </source>
</evidence>
<protein>
    <submittedName>
        <fullName evidence="7">IS4 family transposase</fullName>
    </submittedName>
</protein>
<sequence>MDKDTLLSSFGKWVAPLNAKIISDWTTETGEDKYVKKLTTLAYLLIFMDAQLNQRKALRDIVTEIENNEAFQKELGITSISISQLSRKNNKLSPELLQQLFVDLVAQVTRIRTPAAGRVGTVKLLDSTTMSLCLSKYKWATYRKTKAGVKLHLRVTFCDPDTVYPEKAVLTPAKPSDRTQMDALIDETGATYVFDRGYVDYEKYDQYCWDGVFFVTRLKDNAIVEVMDEFPTAEGSVMTRDRMVKIGKGAKQMKHVLRLIETVDLKGNPIRIITNRFDLTAEEIGDLYRNRWKIETFFRWLKQHLKLTRFYGEDENAVWNQILICLISYCLLLLMKLELSTTKSLLDLSRLLKSNLTKSWEVFKAAVFRKPARTSKCRQKVVKS</sequence>
<name>A0A7T5EJH5_9BACL</name>
<evidence type="ECO:0000256" key="3">
    <source>
        <dbReference type="ARBA" id="ARBA00023125"/>
    </source>
</evidence>
<dbReference type="Pfam" id="PF01609">
    <property type="entry name" value="DDE_Tnp_1"/>
    <property type="match status" value="1"/>
</dbReference>
<keyword evidence="2" id="KW-0815">Transposition</keyword>
<reference evidence="8" key="2">
    <citation type="submission" date="2021-04" db="EMBL/GenBank/DDBJ databases">
        <title>Brevibacillus composti FJAT-54423, complete genome.</title>
        <authorList>
            <person name="Tang R."/>
        </authorList>
    </citation>
    <scope>NUCLEOTIDE SEQUENCE</scope>
    <source>
        <strain evidence="8">FJAT-54424</strain>
    </source>
</reference>
<dbReference type="SUPFAM" id="SSF53098">
    <property type="entry name" value="Ribonuclease H-like"/>
    <property type="match status" value="1"/>
</dbReference>
<proteinExistence type="inferred from homology"/>
<dbReference type="InterPro" id="IPR012337">
    <property type="entry name" value="RNaseH-like_sf"/>
</dbReference>
<dbReference type="PANTHER" id="PTHR33258:SF1">
    <property type="entry name" value="TRANSPOSASE INSL FOR INSERTION SEQUENCE ELEMENT IS186A-RELATED"/>
    <property type="match status" value="1"/>
</dbReference>
<dbReference type="Proteomes" id="UP000677234">
    <property type="component" value="Chromosome"/>
</dbReference>
<dbReference type="AlphaFoldDB" id="A0A7T5EJH5"/>
<evidence type="ECO:0000256" key="4">
    <source>
        <dbReference type="ARBA" id="ARBA00023172"/>
    </source>
</evidence>
<organism evidence="7 9">
    <name type="scientific">Brevibacillus composti</name>
    <dbReference type="NCBI Taxonomy" id="2796470"/>
    <lineage>
        <taxon>Bacteria</taxon>
        <taxon>Bacillati</taxon>
        <taxon>Bacillota</taxon>
        <taxon>Bacilli</taxon>
        <taxon>Bacillales</taxon>
        <taxon>Paenibacillaceae</taxon>
        <taxon>Brevibacillus</taxon>
    </lineage>
</organism>
<evidence type="ECO:0000313" key="9">
    <source>
        <dbReference type="Proteomes" id="UP000595847"/>
    </source>
</evidence>
<keyword evidence="10" id="KW-1185">Reference proteome</keyword>
<gene>
    <name evidence="7" type="ORF">JD108_17970</name>
    <name evidence="8" type="ORF">KDJ56_17910</name>
</gene>
<dbReference type="RefSeq" id="WP_198827351.1">
    <property type="nucleotide sequence ID" value="NZ_CP066308.1"/>
</dbReference>